<evidence type="ECO:0000256" key="2">
    <source>
        <dbReference type="ARBA" id="ARBA00022643"/>
    </source>
</evidence>
<dbReference type="eggNOG" id="COG3075">
    <property type="taxonomic scope" value="Bacteria"/>
</dbReference>
<dbReference type="AlphaFoldDB" id="F6B4C0"/>
<feature type="signal peptide" evidence="4">
    <location>
        <begin position="1"/>
        <end position="24"/>
    </location>
</feature>
<evidence type="ECO:0000256" key="4">
    <source>
        <dbReference type="SAM" id="SignalP"/>
    </source>
</evidence>
<dbReference type="Gene3D" id="3.50.50.60">
    <property type="entry name" value="FAD/NAD(P)-binding domain"/>
    <property type="match status" value="2"/>
</dbReference>
<dbReference type="EC" id="1.1.5.3" evidence="6"/>
<evidence type="ECO:0000256" key="1">
    <source>
        <dbReference type="ARBA" id="ARBA00022630"/>
    </source>
</evidence>
<dbReference type="SUPFAM" id="SSF51905">
    <property type="entry name" value="FAD/NAD(P)-binding domain"/>
    <property type="match status" value="1"/>
</dbReference>
<evidence type="ECO:0000259" key="5">
    <source>
        <dbReference type="Pfam" id="PF00890"/>
    </source>
</evidence>
<dbReference type="Proteomes" id="UP000009226">
    <property type="component" value="Chromosome"/>
</dbReference>
<name>F6B4C0_DESCC</name>
<dbReference type="RefSeq" id="WP_013810750.1">
    <property type="nucleotide sequence ID" value="NC_015565.1"/>
</dbReference>
<protein>
    <submittedName>
        <fullName evidence="6">Glycerol-3-phosphate dehydrogenase, anaerobic, B subunit</fullName>
        <ecNumber evidence="6">1.1.5.3</ecNumber>
    </submittedName>
</protein>
<evidence type="ECO:0000256" key="3">
    <source>
        <dbReference type="ARBA" id="ARBA00023002"/>
    </source>
</evidence>
<gene>
    <name evidence="6" type="ordered locus">Desca_2470</name>
</gene>
<dbReference type="NCBIfam" id="TIGR03378">
    <property type="entry name" value="glycerol3P_GlpB"/>
    <property type="match status" value="1"/>
</dbReference>
<dbReference type="HOGENOM" id="CLU_047793_1_0_9"/>
<accession>F6B4C0</accession>
<proteinExistence type="predicted"/>
<sequence length="426" mass="44570" precursor="true">MMQKKTDVLVIGAGLSGLMAAAQAAEQGKQVLVVAKGSGALGLSSGCIDLWGYRLDQPEQVCDDPLQEIVRLVEVNPEHPYARVQDVLTESLAYFSDICAASGYPYVTSPGGNWLLPTALGTVRPTYLAPVTMAVDSLGEAKSILVVGFRELKDFYPEVLAGNLKKNAELAADCRINTLMVSVGGGDLNPNTLAHRLERPAVLNEIIKQVKPALFAGTLVFFPPVLGERADSTVAADLAADLGCPVYEVTNIPPALPGQRLQQVLLRFLKHQGVEVIMGCTVTAARVTGTACTGVTAVGNGKTMQITAGTVILATGSFLGGGLKAGMGLIKESIFDLPVKTCAGEWSDRDFLALSGQPFNKFGLTVNDNLQPVDDQGRVVLENVLITGANLAGCNYPVEKCGNGVALATGYKAGKLAGGVSSAAIR</sequence>
<dbReference type="GO" id="GO:0009331">
    <property type="term" value="C:glycerol-3-phosphate dehydrogenase (FAD) complex"/>
    <property type="evidence" value="ECO:0007669"/>
    <property type="project" value="InterPro"/>
</dbReference>
<dbReference type="Pfam" id="PF00890">
    <property type="entry name" value="FAD_binding_2"/>
    <property type="match status" value="1"/>
</dbReference>
<keyword evidence="2" id="KW-0288">FMN</keyword>
<feature type="chain" id="PRO_5003337984" evidence="4">
    <location>
        <begin position="25"/>
        <end position="426"/>
    </location>
</feature>
<feature type="domain" description="FAD-dependent oxidoreductase 2 FAD-binding" evidence="5">
    <location>
        <begin position="7"/>
        <end position="404"/>
    </location>
</feature>
<dbReference type="PIRSF" id="PIRSF000141">
    <property type="entry name" value="Anaerobic_G3P_dh"/>
    <property type="match status" value="1"/>
</dbReference>
<dbReference type="PANTHER" id="PTHR43400">
    <property type="entry name" value="FUMARATE REDUCTASE"/>
    <property type="match status" value="1"/>
</dbReference>
<dbReference type="InterPro" id="IPR009158">
    <property type="entry name" value="G3P_DH_GlpB_su"/>
</dbReference>
<dbReference type="InterPro" id="IPR050315">
    <property type="entry name" value="FAD-oxidoreductase_2"/>
</dbReference>
<keyword evidence="7" id="KW-1185">Reference proteome</keyword>
<dbReference type="EMBL" id="CP002736">
    <property type="protein sequence ID" value="AEF95297.1"/>
    <property type="molecule type" value="Genomic_DNA"/>
</dbReference>
<dbReference type="GO" id="GO:0004368">
    <property type="term" value="F:glycerol-3-phosphate dehydrogenase (quinone) activity"/>
    <property type="evidence" value="ECO:0007669"/>
    <property type="project" value="UniProtKB-EC"/>
</dbReference>
<reference evidence="6" key="1">
    <citation type="submission" date="2011-05" db="EMBL/GenBank/DDBJ databases">
        <title>Complete sequence of Desulfotomaculum carboxydivorans CO-1-SRB.</title>
        <authorList>
            <consortium name="US DOE Joint Genome Institute"/>
            <person name="Lucas S."/>
            <person name="Han J."/>
            <person name="Lapidus A."/>
            <person name="Cheng J.-F."/>
            <person name="Goodwin L."/>
            <person name="Pitluck S."/>
            <person name="Peters L."/>
            <person name="Mikhailova N."/>
            <person name="Lu M."/>
            <person name="Han C."/>
            <person name="Tapia R."/>
            <person name="Land M."/>
            <person name="Hauser L."/>
            <person name="Kyrpides N."/>
            <person name="Ivanova N."/>
            <person name="Pagani I."/>
            <person name="Stams A."/>
            <person name="Plugge C."/>
            <person name="Muyzer G."/>
            <person name="Kuever J."/>
            <person name="Parshina S."/>
            <person name="Ivanova A."/>
            <person name="Nazina T."/>
            <person name="Woyke T."/>
        </authorList>
    </citation>
    <scope>NUCLEOTIDE SEQUENCE [LARGE SCALE GENOMIC DNA]</scope>
    <source>
        <strain evidence="6">CO-1-SRB</strain>
    </source>
</reference>
<evidence type="ECO:0000313" key="7">
    <source>
        <dbReference type="Proteomes" id="UP000009226"/>
    </source>
</evidence>
<dbReference type="KEGG" id="dca:Desca_2470"/>
<dbReference type="STRING" id="868595.Desca_2470"/>
<keyword evidence="3 6" id="KW-0560">Oxidoreductase</keyword>
<keyword evidence="4" id="KW-0732">Signal</keyword>
<evidence type="ECO:0000313" key="6">
    <source>
        <dbReference type="EMBL" id="AEF95297.1"/>
    </source>
</evidence>
<organism evidence="6 7">
    <name type="scientific">Desulfotomaculum nigrificans (strain DSM 14880 / VKM B-2319 / CO-1-SRB)</name>
    <name type="common">Desulfotomaculum carboxydivorans</name>
    <dbReference type="NCBI Taxonomy" id="868595"/>
    <lineage>
        <taxon>Bacteria</taxon>
        <taxon>Bacillati</taxon>
        <taxon>Bacillota</taxon>
        <taxon>Clostridia</taxon>
        <taxon>Eubacteriales</taxon>
        <taxon>Desulfotomaculaceae</taxon>
        <taxon>Desulfotomaculum</taxon>
    </lineage>
</organism>
<dbReference type="InterPro" id="IPR003953">
    <property type="entry name" value="FAD-dep_OxRdtase_2_FAD-bd"/>
</dbReference>
<keyword evidence="1" id="KW-0285">Flavoprotein</keyword>
<dbReference type="InterPro" id="IPR036188">
    <property type="entry name" value="FAD/NAD-bd_sf"/>
</dbReference>